<name>A0ACC1PA27_9PEZI</name>
<accession>A0ACC1PA27</accession>
<evidence type="ECO:0000313" key="2">
    <source>
        <dbReference type="Proteomes" id="UP001143856"/>
    </source>
</evidence>
<evidence type="ECO:0000313" key="1">
    <source>
        <dbReference type="EMBL" id="KAJ2988900.1"/>
    </source>
</evidence>
<comment type="caution">
    <text evidence="1">The sequence shown here is derived from an EMBL/GenBank/DDBJ whole genome shotgun (WGS) entry which is preliminary data.</text>
</comment>
<reference evidence="1" key="1">
    <citation type="submission" date="2022-10" db="EMBL/GenBank/DDBJ databases">
        <title>Genome Sequence of Xylaria curta.</title>
        <authorList>
            <person name="Buettner E."/>
        </authorList>
    </citation>
    <scope>NUCLEOTIDE SEQUENCE</scope>
    <source>
        <strain evidence="1">Babe10</strain>
    </source>
</reference>
<organism evidence="1 2">
    <name type="scientific">Xylaria curta</name>
    <dbReference type="NCBI Taxonomy" id="42375"/>
    <lineage>
        <taxon>Eukaryota</taxon>
        <taxon>Fungi</taxon>
        <taxon>Dikarya</taxon>
        <taxon>Ascomycota</taxon>
        <taxon>Pezizomycotina</taxon>
        <taxon>Sordariomycetes</taxon>
        <taxon>Xylariomycetidae</taxon>
        <taxon>Xylariales</taxon>
        <taxon>Xylariaceae</taxon>
        <taxon>Xylaria</taxon>
    </lineage>
</organism>
<dbReference type="Proteomes" id="UP001143856">
    <property type="component" value="Unassembled WGS sequence"/>
</dbReference>
<dbReference type="EMBL" id="JAPDGR010000592">
    <property type="protein sequence ID" value="KAJ2988900.1"/>
    <property type="molecule type" value="Genomic_DNA"/>
</dbReference>
<protein>
    <submittedName>
        <fullName evidence="1">Uncharacterized protein</fullName>
    </submittedName>
</protein>
<proteinExistence type="predicted"/>
<gene>
    <name evidence="1" type="ORF">NUW58_g3736</name>
</gene>
<keyword evidence="2" id="KW-1185">Reference proteome</keyword>
<sequence length="881" mass="95980">MDTPAPHRPSYHYVSRSREGVIAAIAAIAANSATVKVKPSKQLEMSTRLYSTAPSTIDGTVDGKEPDLSCVVGQRKCQKLPLVSLGLPSYNRNNFCGMDDGQHTSSEDSRASSVSSAEEARSTASSAIGTTTKREKGRVRFNSTADVQRPALVLQSTALKESRDTASLAKPRPSLLRGNSYNSTISLPDEDVEHDPSSEEAISARAAHERAQHVAATVHQSHSAPGSRRTSIDSDAITRHEVEQARPRRQSMLHDLNMKLSNWQFNKGHSEHSEYSDKHEKASSEQSRALKKEAYELVRSHTLRNGNFDFNKSATSLAGISSGAVTPTEERDAELYVPPPRQFRGTPPKLLSPKPDSGFTTPGSSGTATPTRKKWYDKNRSTDTLANLVEASARLANVAPEQSTSEKRPKRPKYKRGPSSRFLKLGRPRMEDEIRITINIAETLSRQKYIIKMCKALMMYGAPTHRLEEYLTMTARVLEIDGQFLYLPGCMIISFDDKQTHTTEVKIVRTHQGIDLGKLKDIHEIYKNVLHDIYGVDEAIGRISTIMDAKDKFHPWIRVLVFGLASAAVAPFAFGGRWIDLPICFLLGSMVGALQIIVAPKSALYNNLFEISATILTSFLARAFGSIRGGEVFCFSALAQSSIALILPGWFVLSSALELQSRALVPGSIRLVYAIIYSLFLGFGITVGTVLYGLFDSNAVSNTSCSDTMNPHLAFIFVPIFTVCLAIVNQAKWKQLPVMVLISFAGYLVNFFSSPKFRAAPQIANTLGAFTVGVFANLYSRLRHGVAAAALLPAIFVQVPSGLAATGSLLSGLNAANKINNNSDPVNGTSTVPVDNSAISNVVFNVAGSMIQIAIGITLGLFLSALIIYPLGKRRSGLWTL</sequence>